<reference evidence="2 3" key="1">
    <citation type="submission" date="2019-11" db="EMBL/GenBank/DDBJ databases">
        <authorList>
            <person name="Criscuolo A."/>
        </authorList>
    </citation>
    <scope>NUCLEOTIDE SEQUENCE [LARGE SCALE GENOMIC DNA]</scope>
    <source>
        <strain evidence="2">CIP111667</strain>
    </source>
</reference>
<dbReference type="InterPro" id="IPR050438">
    <property type="entry name" value="LMW_PTPase"/>
</dbReference>
<comment type="caution">
    <text evidence="2">The sequence shown here is derived from an EMBL/GenBank/DDBJ whole genome shotgun (WGS) entry which is preliminary data.</text>
</comment>
<protein>
    <submittedName>
        <fullName evidence="2">Low molecular weight protein-tyrosine-phosphatase etp</fullName>
        <ecNumber evidence="2">3.1.3.48</ecNumber>
    </submittedName>
</protein>
<dbReference type="PANTHER" id="PTHR11717:SF31">
    <property type="entry name" value="LOW MOLECULAR WEIGHT PROTEIN-TYROSINE-PHOSPHATASE ETP-RELATED"/>
    <property type="match status" value="1"/>
</dbReference>
<evidence type="ECO:0000259" key="1">
    <source>
        <dbReference type="SMART" id="SM00226"/>
    </source>
</evidence>
<dbReference type="Proteomes" id="UP000419743">
    <property type="component" value="Unassembled WGS sequence"/>
</dbReference>
<keyword evidence="3" id="KW-1185">Reference proteome</keyword>
<dbReference type="PANTHER" id="PTHR11717">
    <property type="entry name" value="LOW MOLECULAR WEIGHT PROTEIN TYROSINE PHOSPHATASE"/>
    <property type="match status" value="1"/>
</dbReference>
<dbReference type="InterPro" id="IPR023485">
    <property type="entry name" value="Ptyr_pPase"/>
</dbReference>
<gene>
    <name evidence="2" type="primary">etp</name>
    <name evidence="2" type="ORF">HALOF300_02308</name>
</gene>
<dbReference type="Pfam" id="PF01451">
    <property type="entry name" value="LMWPc"/>
    <property type="match status" value="1"/>
</dbReference>
<dbReference type="EC" id="3.1.3.48" evidence="2"/>
<sequence>MTSPEHFPFAVLVMCTGNICRSPAVERLLTAGLDASVYVRSAGTHAMVGEPISAPMGPLIKAAGANPDHFAARQVTETTVRQADLVLTMTREHRGAAVDLWPGAVRRTFTLREYARALGFINLSEVPTGLSQGQRLAAVTPMAAVMRGQGQPHDPKDDDVVDPYRESPEVYRRSFEQFEPAVRTIVRIARGD</sequence>
<dbReference type="Gene3D" id="3.40.50.2300">
    <property type="match status" value="1"/>
</dbReference>
<dbReference type="RefSeq" id="WP_156741073.1">
    <property type="nucleotide sequence ID" value="NZ_CACRYJ010000032.1"/>
</dbReference>
<dbReference type="SMART" id="SM00226">
    <property type="entry name" value="LMWPc"/>
    <property type="match status" value="1"/>
</dbReference>
<dbReference type="AlphaFoldDB" id="A0A7M4DJK1"/>
<organism evidence="2 3">
    <name type="scientific">Occultella aeris</name>
    <dbReference type="NCBI Taxonomy" id="2761496"/>
    <lineage>
        <taxon>Bacteria</taxon>
        <taxon>Bacillati</taxon>
        <taxon>Actinomycetota</taxon>
        <taxon>Actinomycetes</taxon>
        <taxon>Micrococcales</taxon>
        <taxon>Ruaniaceae</taxon>
        <taxon>Occultella</taxon>
    </lineage>
</organism>
<proteinExistence type="predicted"/>
<dbReference type="SUPFAM" id="SSF52788">
    <property type="entry name" value="Phosphotyrosine protein phosphatases I"/>
    <property type="match status" value="1"/>
</dbReference>
<evidence type="ECO:0000313" key="2">
    <source>
        <dbReference type="EMBL" id="VZO37221.1"/>
    </source>
</evidence>
<feature type="domain" description="Phosphotyrosine protein phosphatase I" evidence="1">
    <location>
        <begin position="9"/>
        <end position="188"/>
    </location>
</feature>
<name>A0A7M4DJK1_9MICO</name>
<dbReference type="GO" id="GO:0004725">
    <property type="term" value="F:protein tyrosine phosphatase activity"/>
    <property type="evidence" value="ECO:0007669"/>
    <property type="project" value="UniProtKB-EC"/>
</dbReference>
<accession>A0A7M4DJK1</accession>
<keyword evidence="2" id="KW-0378">Hydrolase</keyword>
<dbReference type="EMBL" id="CACRYJ010000032">
    <property type="protein sequence ID" value="VZO37221.1"/>
    <property type="molecule type" value="Genomic_DNA"/>
</dbReference>
<evidence type="ECO:0000313" key="3">
    <source>
        <dbReference type="Proteomes" id="UP000419743"/>
    </source>
</evidence>
<dbReference type="InterPro" id="IPR036196">
    <property type="entry name" value="Ptyr_pPase_sf"/>
</dbReference>